<dbReference type="Proteomes" id="UP001177260">
    <property type="component" value="Unassembled WGS sequence"/>
</dbReference>
<keyword evidence="2" id="KW-1185">Reference proteome</keyword>
<evidence type="ECO:0000313" key="1">
    <source>
        <dbReference type="EMBL" id="KAK1139019.1"/>
    </source>
</evidence>
<name>A0ACC3AN60_9EURO</name>
<proteinExistence type="predicted"/>
<sequence length="396" mass="43552">MTDLTVEFSRLCEAKGSPPIPPNRYLAVDRADEFLKVAHRINSHISSLLKYLHSIRPSYLSVTAAPRHTTSASISTTIPTRQPTDPKSKPLSDSDRDNVDSSTTLLLHDLSSSISTLSSAESLRQDTQAGVLRKKYGHGGAAARLLWKWAGGDALSSSTGVDGEREGENEEGKTDEQIRDEALEKTTKAVRENVLWFLRRGLEDAVKVQREMVERRIERVREKEKSVLYKAASGGGGGGGRSRGVSSAGQSSNSTRNQNQGLADGGDAYLYDKPRSTMDDAEVKAIEAELSPEQLQLFAEENDSMVKYYEDTLSKVQNAEKSLLEISSLQQTLVSHLSTQEDFISQLATDVTTTQTNIGQGNKELKRATEQRSIAQAVFWGTVGLCTWLVVWDLVF</sequence>
<evidence type="ECO:0000313" key="2">
    <source>
        <dbReference type="Proteomes" id="UP001177260"/>
    </source>
</evidence>
<dbReference type="EMBL" id="JAOPJF010000120">
    <property type="protein sequence ID" value="KAK1139019.1"/>
    <property type="molecule type" value="Genomic_DNA"/>
</dbReference>
<reference evidence="1 2" key="1">
    <citation type="journal article" date="2023" name="ACS Omega">
        <title>Identification of the Neoaspergillic Acid Biosynthesis Gene Cluster by Establishing an In Vitro CRISPR-Ribonucleoprotein Genetic System in Aspergillus melleus.</title>
        <authorList>
            <person name="Yuan B."/>
            <person name="Grau M.F."/>
            <person name="Murata R.M."/>
            <person name="Torok T."/>
            <person name="Venkateswaran K."/>
            <person name="Stajich J.E."/>
            <person name="Wang C.C.C."/>
        </authorList>
    </citation>
    <scope>NUCLEOTIDE SEQUENCE [LARGE SCALE GENOMIC DNA]</scope>
    <source>
        <strain evidence="1 2">IMV 1140</strain>
    </source>
</reference>
<gene>
    <name evidence="1" type="ORF">N8T08_001598</name>
</gene>
<accession>A0ACC3AN60</accession>
<organism evidence="1 2">
    <name type="scientific">Aspergillus melleus</name>
    <dbReference type="NCBI Taxonomy" id="138277"/>
    <lineage>
        <taxon>Eukaryota</taxon>
        <taxon>Fungi</taxon>
        <taxon>Dikarya</taxon>
        <taxon>Ascomycota</taxon>
        <taxon>Pezizomycotina</taxon>
        <taxon>Eurotiomycetes</taxon>
        <taxon>Eurotiomycetidae</taxon>
        <taxon>Eurotiales</taxon>
        <taxon>Aspergillaceae</taxon>
        <taxon>Aspergillus</taxon>
        <taxon>Aspergillus subgen. Circumdati</taxon>
    </lineage>
</organism>
<protein>
    <submittedName>
        <fullName evidence="1">Uncharacterized protein</fullName>
    </submittedName>
</protein>
<comment type="caution">
    <text evidence="1">The sequence shown here is derived from an EMBL/GenBank/DDBJ whole genome shotgun (WGS) entry which is preliminary data.</text>
</comment>